<protein>
    <recommendedName>
        <fullName evidence="1">HNH nuclease domain-containing protein</fullName>
    </recommendedName>
</protein>
<dbReference type="AlphaFoldDB" id="A0A1G8X4E3"/>
<dbReference type="EMBL" id="FNFU01000001">
    <property type="protein sequence ID" value="SDJ84630.1"/>
    <property type="molecule type" value="Genomic_DNA"/>
</dbReference>
<name>A0A1G8X4E3_9MICO</name>
<feature type="domain" description="HNH nuclease" evidence="1">
    <location>
        <begin position="396"/>
        <end position="448"/>
    </location>
</feature>
<dbReference type="CDD" id="cd00085">
    <property type="entry name" value="HNHc"/>
    <property type="match status" value="1"/>
</dbReference>
<evidence type="ECO:0000313" key="2">
    <source>
        <dbReference type="EMBL" id="SDJ84630.1"/>
    </source>
</evidence>
<dbReference type="Pfam" id="PF02720">
    <property type="entry name" value="DUF222"/>
    <property type="match status" value="1"/>
</dbReference>
<evidence type="ECO:0000259" key="1">
    <source>
        <dbReference type="SMART" id="SM00507"/>
    </source>
</evidence>
<sequence>MDTPTEAPESAAGSAAADGADALASLAVATAQIGEALRCSDVRGFGDDGLLMVTAAIEAAGRRVDALRVAAAAEIADRSRFELGTGRLSAKKGCRTPSELVQRMTLVSGSTANRRMRLGSQVRTDYSIIGEALPPKFPATAAGLATGALGLDAAEAILGSLTPTLNRANLENVQLAETELVAAATGQSMDTCVPATADEIRLQASVWKSVLDPDGARPDDERAFQERGLRLGRERGGTIPVSGRLLPEIGGQLQRLFDAYLSPKSAPVAFLTPEQAQEELERSVLERSVLERSVLERDDRTFDQRRHDVLAVILDVAARSAEAPTIGGAAPTVLVTVRQKDLLQEQGVGWIDGIETPLSMRAVKQKVCTGGIQPVVFGDENAICSLGVPDRCFNREQRRAISARDGGCIIPGCQIPASWSEIHHVIPDAFGGDTHTDNGVLLCWFHHRTIETSGWKIRMLRGVPQLKAPPWLDPGGGKWRYVTTSRTRIADALDLRMGQSD</sequence>
<dbReference type="SMART" id="SM00507">
    <property type="entry name" value="HNHc"/>
    <property type="match status" value="1"/>
</dbReference>
<evidence type="ECO:0000313" key="3">
    <source>
        <dbReference type="Proteomes" id="UP000198701"/>
    </source>
</evidence>
<dbReference type="RefSeq" id="WP_092321096.1">
    <property type="nucleotide sequence ID" value="NZ_FNFU01000001.1"/>
</dbReference>
<dbReference type="InterPro" id="IPR003615">
    <property type="entry name" value="HNH_nuc"/>
</dbReference>
<accession>A0A1G8X4E3</accession>
<gene>
    <name evidence="2" type="ORF">SAMN05216282_10160</name>
</gene>
<dbReference type="Gene3D" id="1.10.30.50">
    <property type="match status" value="1"/>
</dbReference>
<dbReference type="STRING" id="386301.SAMN05216282_10160"/>
<keyword evidence="3" id="KW-1185">Reference proteome</keyword>
<dbReference type="InterPro" id="IPR003870">
    <property type="entry name" value="DUF222"/>
</dbReference>
<organism evidence="2 3">
    <name type="scientific">Cryobacterium psychrotolerans</name>
    <dbReference type="NCBI Taxonomy" id="386301"/>
    <lineage>
        <taxon>Bacteria</taxon>
        <taxon>Bacillati</taxon>
        <taxon>Actinomycetota</taxon>
        <taxon>Actinomycetes</taxon>
        <taxon>Micrococcales</taxon>
        <taxon>Microbacteriaceae</taxon>
        <taxon>Cryobacterium</taxon>
    </lineage>
</organism>
<proteinExistence type="predicted"/>
<dbReference type="Proteomes" id="UP000198701">
    <property type="component" value="Unassembled WGS sequence"/>
</dbReference>
<reference evidence="2 3" key="1">
    <citation type="submission" date="2016-10" db="EMBL/GenBank/DDBJ databases">
        <authorList>
            <person name="de Groot N.N."/>
        </authorList>
    </citation>
    <scope>NUCLEOTIDE SEQUENCE [LARGE SCALE GENOMIC DNA]</scope>
    <source>
        <strain evidence="2 3">CGMCC 1.5382</strain>
    </source>
</reference>